<feature type="domain" description="OBG-type G" evidence="4">
    <location>
        <begin position="273"/>
        <end position="441"/>
    </location>
</feature>
<protein>
    <submittedName>
        <fullName evidence="6">GTPase of the mitochondrial inner membrane that associates with the large ribosomal subunit</fullName>
        <ecNumber evidence="6">1.14.11.27</ecNumber>
    </submittedName>
</protein>
<comment type="similarity">
    <text evidence="1">Belongs to the TRAFAC class OBG-HflX-like GTPase superfamily. OBG GTPase family.</text>
</comment>
<dbReference type="GO" id="GO:0005525">
    <property type="term" value="F:GTP binding"/>
    <property type="evidence" value="ECO:0007669"/>
    <property type="project" value="UniProtKB-KW"/>
</dbReference>
<dbReference type="PIRSF" id="PIRSF002401">
    <property type="entry name" value="GTP_bd_Obg/CgtA"/>
    <property type="match status" value="1"/>
</dbReference>
<dbReference type="CDD" id="cd01898">
    <property type="entry name" value="Obg"/>
    <property type="match status" value="1"/>
</dbReference>
<evidence type="ECO:0000313" key="6">
    <source>
        <dbReference type="EMBL" id="KAJ2785329.1"/>
    </source>
</evidence>
<dbReference type="Pfam" id="PF01018">
    <property type="entry name" value="GTP1_OBG"/>
    <property type="match status" value="2"/>
</dbReference>
<dbReference type="Pfam" id="PF01926">
    <property type="entry name" value="MMR_HSR1"/>
    <property type="match status" value="1"/>
</dbReference>
<dbReference type="AlphaFoldDB" id="A0A9W8LMK6"/>
<dbReference type="PROSITE" id="PS51710">
    <property type="entry name" value="G_OBG"/>
    <property type="match status" value="1"/>
</dbReference>
<dbReference type="PROSITE" id="PS51883">
    <property type="entry name" value="OBG"/>
    <property type="match status" value="1"/>
</dbReference>
<dbReference type="GO" id="GO:0003924">
    <property type="term" value="F:GTPase activity"/>
    <property type="evidence" value="ECO:0007669"/>
    <property type="project" value="InterPro"/>
</dbReference>
<name>A0A9W8LMK6_9FUNG</name>
<feature type="domain" description="Obg" evidence="5">
    <location>
        <begin position="44"/>
        <end position="272"/>
    </location>
</feature>
<dbReference type="GO" id="GO:0140680">
    <property type="term" value="F:histone H3K36me/H3K36me2 demethylase activity"/>
    <property type="evidence" value="ECO:0007669"/>
    <property type="project" value="UniProtKB-EC"/>
</dbReference>
<dbReference type="InterPro" id="IPR031167">
    <property type="entry name" value="G_OBG"/>
</dbReference>
<dbReference type="InterPro" id="IPR036726">
    <property type="entry name" value="GTP1_OBG_dom_sf"/>
</dbReference>
<dbReference type="GO" id="GO:0000287">
    <property type="term" value="F:magnesium ion binding"/>
    <property type="evidence" value="ECO:0007669"/>
    <property type="project" value="InterPro"/>
</dbReference>
<dbReference type="PANTHER" id="PTHR11702">
    <property type="entry name" value="DEVELOPMENTALLY REGULATED GTP-BINDING PROTEIN-RELATED"/>
    <property type="match status" value="1"/>
</dbReference>
<evidence type="ECO:0000259" key="5">
    <source>
        <dbReference type="PROSITE" id="PS51883"/>
    </source>
</evidence>
<dbReference type="Proteomes" id="UP001140172">
    <property type="component" value="Unassembled WGS sequence"/>
</dbReference>
<evidence type="ECO:0000259" key="4">
    <source>
        <dbReference type="PROSITE" id="PS51710"/>
    </source>
</evidence>
<dbReference type="InterPro" id="IPR006073">
    <property type="entry name" value="GTP-bd"/>
</dbReference>
<reference evidence="6" key="1">
    <citation type="submission" date="2022-07" db="EMBL/GenBank/DDBJ databases">
        <title>Phylogenomic reconstructions and comparative analyses of Kickxellomycotina fungi.</title>
        <authorList>
            <person name="Reynolds N.K."/>
            <person name="Stajich J.E."/>
            <person name="Barry K."/>
            <person name="Grigoriev I.V."/>
            <person name="Crous P."/>
            <person name="Smith M.E."/>
        </authorList>
    </citation>
    <scope>NUCLEOTIDE SEQUENCE</scope>
    <source>
        <strain evidence="6">BCRC 34489</strain>
    </source>
</reference>
<dbReference type="InterPro" id="IPR006169">
    <property type="entry name" value="GTP1_OBG_dom"/>
</dbReference>
<organism evidence="6 7">
    <name type="scientific">Coemansia interrupta</name>
    <dbReference type="NCBI Taxonomy" id="1126814"/>
    <lineage>
        <taxon>Eukaryota</taxon>
        <taxon>Fungi</taxon>
        <taxon>Fungi incertae sedis</taxon>
        <taxon>Zoopagomycota</taxon>
        <taxon>Kickxellomycotina</taxon>
        <taxon>Kickxellomycetes</taxon>
        <taxon>Kickxellales</taxon>
        <taxon>Kickxellaceae</taxon>
        <taxon>Coemansia</taxon>
    </lineage>
</organism>
<proteinExistence type="inferred from homology"/>
<keyword evidence="7" id="KW-1185">Reference proteome</keyword>
<keyword evidence="2" id="KW-0547">Nucleotide-binding</keyword>
<dbReference type="SUPFAM" id="SSF52540">
    <property type="entry name" value="P-loop containing nucleoside triphosphate hydrolases"/>
    <property type="match status" value="1"/>
</dbReference>
<sequence length="449" mass="49038">MLLSSVSQRQCARLLSRRAFSAQPSSTSTDPSSVEWKLRSKAGRNFIDRLRCTAVGGHGGDGCVSFFRDVFVPRGPPNGGDGGHGGSVWLEVDENESSLSCVKQQLRAPSGANGRGKTMHGAAATDLVVRVPRGTLVREITSDPLAPAEQQSGRGGHNAYLDGLAERVREEERARGAEKKSLFVHYPRWEERNEVEGIRLPPEYTAHLRMLRDPVPLQADLTRHGQRVLVAAGGLGGPGNPHFNLPGDRQPHYALRGLRGVTRQLELELKTIADVGLVGLPNAGKSSFLRAVSNAHPRVAPYPFTTLNPYIGSVDYADARQITVADIPGLIPGAHRNVGLGHAFLRHVERSRLLVFIVDVAGPAPWDDLRALRHELEMYRPGLAARPSLVLANKADVGERARENFERWQRRVSAETPLVPVSAKYRKNILKATHAIRQMLDSLPPPATA</sequence>
<dbReference type="SUPFAM" id="SSF82051">
    <property type="entry name" value="Obg GTP-binding protein N-terminal domain"/>
    <property type="match status" value="1"/>
</dbReference>
<evidence type="ECO:0000256" key="1">
    <source>
        <dbReference type="ARBA" id="ARBA00007699"/>
    </source>
</evidence>
<gene>
    <name evidence="6" type="primary">MTG2</name>
    <name evidence="6" type="ORF">GGI15_001950</name>
</gene>
<evidence type="ECO:0000256" key="2">
    <source>
        <dbReference type="ARBA" id="ARBA00022741"/>
    </source>
</evidence>
<dbReference type="Gene3D" id="2.70.210.12">
    <property type="entry name" value="GTP1/OBG domain"/>
    <property type="match status" value="1"/>
</dbReference>
<dbReference type="InterPro" id="IPR014100">
    <property type="entry name" value="GTP-bd_Obg/CgtA"/>
</dbReference>
<evidence type="ECO:0000256" key="3">
    <source>
        <dbReference type="ARBA" id="ARBA00023134"/>
    </source>
</evidence>
<dbReference type="Gene3D" id="3.40.50.300">
    <property type="entry name" value="P-loop containing nucleotide triphosphate hydrolases"/>
    <property type="match status" value="1"/>
</dbReference>
<dbReference type="EC" id="1.14.11.27" evidence="6"/>
<dbReference type="EMBL" id="JANBUM010000090">
    <property type="protein sequence ID" value="KAJ2785329.1"/>
    <property type="molecule type" value="Genomic_DNA"/>
</dbReference>
<dbReference type="PRINTS" id="PR00326">
    <property type="entry name" value="GTP1OBG"/>
</dbReference>
<evidence type="ECO:0000313" key="7">
    <source>
        <dbReference type="Proteomes" id="UP001140172"/>
    </source>
</evidence>
<dbReference type="GO" id="GO:0042254">
    <property type="term" value="P:ribosome biogenesis"/>
    <property type="evidence" value="ECO:0007669"/>
    <property type="project" value="UniProtKB-UniRule"/>
</dbReference>
<keyword evidence="6" id="KW-0560">Oxidoreductase</keyword>
<comment type="caution">
    <text evidence="6">The sequence shown here is derived from an EMBL/GenBank/DDBJ whole genome shotgun (WGS) entry which is preliminary data.</text>
</comment>
<dbReference type="HAMAP" id="MF_01454">
    <property type="entry name" value="GTPase_Obg"/>
    <property type="match status" value="1"/>
</dbReference>
<dbReference type="InterPro" id="IPR045086">
    <property type="entry name" value="OBG_GTPase"/>
</dbReference>
<accession>A0A9W8LMK6</accession>
<dbReference type="GO" id="GO:0005739">
    <property type="term" value="C:mitochondrion"/>
    <property type="evidence" value="ECO:0007669"/>
    <property type="project" value="TreeGrafter"/>
</dbReference>
<dbReference type="PANTHER" id="PTHR11702:SF31">
    <property type="entry name" value="MITOCHONDRIAL RIBOSOME-ASSOCIATED GTPASE 2"/>
    <property type="match status" value="1"/>
</dbReference>
<keyword evidence="3" id="KW-0342">GTP-binding</keyword>
<dbReference type="OrthoDB" id="347018at2759"/>
<dbReference type="InterPro" id="IPR027417">
    <property type="entry name" value="P-loop_NTPase"/>
</dbReference>